<keyword evidence="1" id="KW-0436">Ligase</keyword>
<accession>A0ABQ3PFI7</accession>
<dbReference type="EMBL" id="BNDW01000040">
    <property type="protein sequence ID" value="GHI23781.1"/>
    <property type="molecule type" value="Genomic_DNA"/>
</dbReference>
<dbReference type="Proteomes" id="UP001052739">
    <property type="component" value="Unassembled WGS sequence"/>
</dbReference>
<dbReference type="Gene3D" id="3.40.50.20">
    <property type="match status" value="1"/>
</dbReference>
<keyword evidence="7" id="KW-1185">Reference proteome</keyword>
<evidence type="ECO:0000256" key="4">
    <source>
        <dbReference type="PROSITE-ProRule" id="PRU00409"/>
    </source>
</evidence>
<dbReference type="RefSeq" id="WP_226652123.1">
    <property type="nucleotide sequence ID" value="NZ_BNBS01000034.1"/>
</dbReference>
<dbReference type="PROSITE" id="PS50975">
    <property type="entry name" value="ATP_GRASP"/>
    <property type="match status" value="1"/>
</dbReference>
<evidence type="ECO:0000259" key="5">
    <source>
        <dbReference type="PROSITE" id="PS50975"/>
    </source>
</evidence>
<sequence length="415" mass="44488">MRILILHRVTDKMIRHADGIDHAAHDVTYVGPADRLATLPSDLRCTRIERPDTGDLTEEVLAAVEGLPAFDMVLALSEFDLIAGARVRAALGVPGDREEDIAPWRDKVIMKSMVAAAGLRVPRFLSLSEALAAGPGEIPWTGGTVLKPLDGAASLDVHVYPTPDEALAAVREGAVAPEGTQWDGFEVEEFVTGPIVHVDGMLIDGKPMAIQASRYVGTCLGFAEGTPLGSVQIEMTPELSRWTADCLAAVSLTTSLFHLEGIETPDGLVFLEVGARFGGADVVDTFELATGVHMPSRYLQMVTGGVSAEDLTWPESDGSRYGWFCWPSHTLGAERCRIEGADEFRESPLVYRWSQRTEDESIKTVLSYADTDVPIAGVVGPGTSAELTRFLSDAFATIRVTPLTPTAPAATETTG</sequence>
<name>A0ABQ3PFI7_9ACTN</name>
<dbReference type="SUPFAM" id="SSF56059">
    <property type="entry name" value="Glutathione synthetase ATP-binding domain-like"/>
    <property type="match status" value="1"/>
</dbReference>
<keyword evidence="3 4" id="KW-0067">ATP-binding</keyword>
<organism evidence="6 7">
    <name type="scientific">Streptomyces hydrogenans</name>
    <dbReference type="NCBI Taxonomy" id="1873719"/>
    <lineage>
        <taxon>Bacteria</taxon>
        <taxon>Bacillati</taxon>
        <taxon>Actinomycetota</taxon>
        <taxon>Actinomycetes</taxon>
        <taxon>Kitasatosporales</taxon>
        <taxon>Streptomycetaceae</taxon>
        <taxon>Streptomyces</taxon>
    </lineage>
</organism>
<dbReference type="Gene3D" id="3.30.470.20">
    <property type="entry name" value="ATP-grasp fold, B domain"/>
    <property type="match status" value="1"/>
</dbReference>
<reference evidence="6" key="1">
    <citation type="submission" date="2024-05" db="EMBL/GenBank/DDBJ databases">
        <title>Whole genome shotgun sequence of Streptomyces hydrogenans NBRC 13475.</title>
        <authorList>
            <person name="Komaki H."/>
            <person name="Tamura T."/>
        </authorList>
    </citation>
    <scope>NUCLEOTIDE SEQUENCE</scope>
    <source>
        <strain evidence="6">NBRC 13475</strain>
    </source>
</reference>
<dbReference type="InterPro" id="IPR052032">
    <property type="entry name" value="ATP-dep_AA_Ligase"/>
</dbReference>
<dbReference type="PANTHER" id="PTHR43585">
    <property type="entry name" value="FUMIPYRROLE BIOSYNTHESIS PROTEIN C"/>
    <property type="match status" value="1"/>
</dbReference>
<evidence type="ECO:0000256" key="1">
    <source>
        <dbReference type="ARBA" id="ARBA00022598"/>
    </source>
</evidence>
<proteinExistence type="predicted"/>
<feature type="domain" description="ATP-grasp" evidence="5">
    <location>
        <begin position="111"/>
        <end position="303"/>
    </location>
</feature>
<dbReference type="PANTHER" id="PTHR43585:SF2">
    <property type="entry name" value="ATP-GRASP ENZYME FSQD"/>
    <property type="match status" value="1"/>
</dbReference>
<evidence type="ECO:0000313" key="6">
    <source>
        <dbReference type="EMBL" id="GHI23781.1"/>
    </source>
</evidence>
<comment type="caution">
    <text evidence="6">The sequence shown here is derived from an EMBL/GenBank/DDBJ whole genome shotgun (WGS) entry which is preliminary data.</text>
</comment>
<dbReference type="InterPro" id="IPR011761">
    <property type="entry name" value="ATP-grasp"/>
</dbReference>
<protein>
    <recommendedName>
        <fullName evidence="5">ATP-grasp domain-containing protein</fullName>
    </recommendedName>
</protein>
<evidence type="ECO:0000256" key="3">
    <source>
        <dbReference type="ARBA" id="ARBA00022840"/>
    </source>
</evidence>
<evidence type="ECO:0000256" key="2">
    <source>
        <dbReference type="ARBA" id="ARBA00022741"/>
    </source>
</evidence>
<gene>
    <name evidence="6" type="ORF">Shyd_51520</name>
</gene>
<keyword evidence="2 4" id="KW-0547">Nucleotide-binding</keyword>
<evidence type="ECO:0000313" key="7">
    <source>
        <dbReference type="Proteomes" id="UP001052739"/>
    </source>
</evidence>